<dbReference type="PANTHER" id="PTHR42678">
    <property type="entry name" value="AMIDASE"/>
    <property type="match status" value="1"/>
</dbReference>
<dbReference type="Gene3D" id="3.90.1300.10">
    <property type="entry name" value="Amidase signature (AS) domain"/>
    <property type="match status" value="1"/>
</dbReference>
<dbReference type="Proteomes" id="UP000199403">
    <property type="component" value="Unassembled WGS sequence"/>
</dbReference>
<dbReference type="AlphaFoldDB" id="A0A1H7BS38"/>
<accession>A0A1H7BS38</accession>
<reference evidence="3" key="1">
    <citation type="submission" date="2016-10" db="EMBL/GenBank/DDBJ databases">
        <authorList>
            <person name="Varghese N."/>
            <person name="Submissions S."/>
        </authorList>
    </citation>
    <scope>NUCLEOTIDE SEQUENCE [LARGE SCALE GENOMIC DNA]</scope>
    <source>
        <strain evidence="3">IBRC-M 10761</strain>
    </source>
</reference>
<evidence type="ECO:0000259" key="1">
    <source>
        <dbReference type="Pfam" id="PF01425"/>
    </source>
</evidence>
<name>A0A1H7BS38_9BACT</name>
<dbReference type="InterPro" id="IPR023631">
    <property type="entry name" value="Amidase_dom"/>
</dbReference>
<gene>
    <name evidence="2" type="ORF">SAMN05192553_11423</name>
</gene>
<protein>
    <submittedName>
        <fullName evidence="2">Amidase</fullName>
    </submittedName>
</protein>
<evidence type="ECO:0000313" key="2">
    <source>
        <dbReference type="EMBL" id="SEJ79844.1"/>
    </source>
</evidence>
<evidence type="ECO:0000313" key="3">
    <source>
        <dbReference type="Proteomes" id="UP000199403"/>
    </source>
</evidence>
<dbReference type="InterPro" id="IPR036928">
    <property type="entry name" value="AS_sf"/>
</dbReference>
<keyword evidence="3" id="KW-1185">Reference proteome</keyword>
<dbReference type="EMBL" id="FNZH01000014">
    <property type="protein sequence ID" value="SEJ79844.1"/>
    <property type="molecule type" value="Genomic_DNA"/>
</dbReference>
<proteinExistence type="predicted"/>
<dbReference type="Pfam" id="PF01425">
    <property type="entry name" value="Amidase"/>
    <property type="match status" value="1"/>
</dbReference>
<feature type="domain" description="Amidase" evidence="1">
    <location>
        <begin position="61"/>
        <end position="510"/>
    </location>
</feature>
<dbReference type="NCBIfam" id="NF006006">
    <property type="entry name" value="PRK08137.1"/>
    <property type="match status" value="1"/>
</dbReference>
<dbReference type="SUPFAM" id="SSF75304">
    <property type="entry name" value="Amidase signature (AS) enzymes"/>
    <property type="match status" value="1"/>
</dbReference>
<dbReference type="PANTHER" id="PTHR42678:SF34">
    <property type="entry name" value="OS04G0183300 PROTEIN"/>
    <property type="match status" value="1"/>
</dbReference>
<sequence length="529" mass="56849">MRIPILGTTLRNFMLLWVLFPGTSCDVSDNLDNSVGAFPYEEWQIDDFREAYAAEMVTVREVVEAYLDRIEALDQSGPELNAVLQVNPDALKLADSLDLLRASGSPVGPMFGIPVLLKDNLDTHDAMATTAGSRALAGSRPMKDSFVAKKLKESGAVILGKANLSEWANFRGELSSSGWSGMGGQTKNPYQLDRNPCGSSSGSAVAVSANLSVLAIGTETNGSIVCPAHANGIVGIKPTVGLVSRSGVIPISDTQDTPGPMARTVKDAAIALESLVGVDPEDAKTLASAGNYQVDYVQFLKKDGLKGKRIGWFKGPSGRNFKVDRLMEAAIAYMESQGAEIIPIDQVEPAGTGAHSLQVMLYEYKQGLNAYFESLGADAPIRNLEELIAFNERDSIELRHYNQFYLEQAQQKGGLEETAYQEALASMLRMSRAEGIDKVLEENQLHAIVAPTGSPAWKTDPVNGDSFQLGSSSPAAHAGYPNISLPMGFVEGLPVGISIFGTAWSEPALLEIAYAFEQGTNHRKAPEFR</sequence>
<dbReference type="RefSeq" id="WP_218145625.1">
    <property type="nucleotide sequence ID" value="NZ_FNZH01000014.1"/>
</dbReference>
<dbReference type="STRING" id="1416801.SAMN05192553_11423"/>
<organism evidence="2 3">
    <name type="scientific">Cyclobacterium xiamenense</name>
    <dbReference type="NCBI Taxonomy" id="1297121"/>
    <lineage>
        <taxon>Bacteria</taxon>
        <taxon>Pseudomonadati</taxon>
        <taxon>Bacteroidota</taxon>
        <taxon>Cytophagia</taxon>
        <taxon>Cytophagales</taxon>
        <taxon>Cyclobacteriaceae</taxon>
        <taxon>Cyclobacterium</taxon>
    </lineage>
</organism>